<feature type="domain" description="Peptidase S9 prolyl oligopeptidase catalytic" evidence="6">
    <location>
        <begin position="557"/>
        <end position="724"/>
    </location>
</feature>
<evidence type="ECO:0000256" key="3">
    <source>
        <dbReference type="ARBA" id="ARBA00022801"/>
    </source>
</evidence>
<evidence type="ECO:0000259" key="6">
    <source>
        <dbReference type="Pfam" id="PF00326"/>
    </source>
</evidence>
<proteinExistence type="inferred from homology"/>
<evidence type="ECO:0000256" key="1">
    <source>
        <dbReference type="ARBA" id="ARBA00005228"/>
    </source>
</evidence>
<keyword evidence="3" id="KW-0378">Hydrolase</keyword>
<dbReference type="InterPro" id="IPR029058">
    <property type="entry name" value="AB_hydrolase_fold"/>
</dbReference>
<dbReference type="GO" id="GO:0006508">
    <property type="term" value="P:proteolysis"/>
    <property type="evidence" value="ECO:0007669"/>
    <property type="project" value="UniProtKB-KW"/>
</dbReference>
<evidence type="ECO:0000313" key="9">
    <source>
        <dbReference type="Proteomes" id="UP000595220"/>
    </source>
</evidence>
<dbReference type="Pfam" id="PF00326">
    <property type="entry name" value="Peptidase_S9"/>
    <property type="match status" value="1"/>
</dbReference>
<feature type="compositionally biased region" description="Polar residues" evidence="5">
    <location>
        <begin position="1"/>
        <end position="10"/>
    </location>
</feature>
<accession>A0AAP9Y975</accession>
<dbReference type="PANTHER" id="PTHR11757">
    <property type="entry name" value="PROTEASE FAMILY S9A OLIGOPEPTIDASE"/>
    <property type="match status" value="1"/>
</dbReference>
<dbReference type="SUPFAM" id="SSF50993">
    <property type="entry name" value="Peptidase/esterase 'gauge' domain"/>
    <property type="match status" value="1"/>
</dbReference>
<comment type="similarity">
    <text evidence="1">Belongs to the peptidase S9A family.</text>
</comment>
<reference evidence="8 9" key="1">
    <citation type="submission" date="2020-12" db="EMBL/GenBank/DDBJ databases">
        <title>FDA dAtabase for Regulatory Grade micrObial Sequences (FDA-ARGOS): Supporting development and validation of Infectious Disease Dx tests.</title>
        <authorList>
            <person name="Sproer C."/>
            <person name="Gronow S."/>
            <person name="Severitt S."/>
            <person name="Schroder I."/>
            <person name="Tallon L."/>
            <person name="Sadzewicz L."/>
            <person name="Zhao X."/>
            <person name="Boylan J."/>
            <person name="Ott S."/>
            <person name="Bowen H."/>
            <person name="Vavikolanu K."/>
            <person name="Mehta A."/>
            <person name="Aluvathingal J."/>
            <person name="Nadendla S."/>
            <person name="Lowell S."/>
            <person name="Myers T."/>
            <person name="Yan Y."/>
            <person name="Sichtig H."/>
        </authorList>
    </citation>
    <scope>NUCLEOTIDE SEQUENCE [LARGE SCALE GENOMIC DNA]</scope>
    <source>
        <strain evidence="8 9">FDAARGOS_985</strain>
    </source>
</reference>
<feature type="domain" description="Peptidase S9A N-terminal" evidence="7">
    <location>
        <begin position="31"/>
        <end position="317"/>
    </location>
</feature>
<dbReference type="SUPFAM" id="SSF53474">
    <property type="entry name" value="alpha/beta-Hydrolases"/>
    <property type="match status" value="1"/>
</dbReference>
<keyword evidence="4" id="KW-0720">Serine protease</keyword>
<dbReference type="RefSeq" id="WP_074633742.1">
    <property type="nucleotide sequence ID" value="NZ_CP066065.1"/>
</dbReference>
<dbReference type="PANTHER" id="PTHR11757:SF19">
    <property type="entry name" value="PROLYL ENDOPEPTIDASE-LIKE"/>
    <property type="match status" value="1"/>
</dbReference>
<feature type="compositionally biased region" description="Low complexity" evidence="5">
    <location>
        <begin position="735"/>
        <end position="745"/>
    </location>
</feature>
<sequence length="811" mass="88053">MVPMTDTNQRGAAAASPIQAPPVAPKRYGYRVRDHFGQRFDDPWDWLRDAEDPRVRAHLDAENAWADTVTEPTREAARGLVEEVKAATALTDATAPIRRGDYWYFRRFAQGQSYATHHRAPVERDQSGAVLPLVPLPGVPVAGEELLIDENEWARGQQFFRIADLSPSPDGRLIAWARDTSGDERYAWVIQEASGRIIDQAVTDAGYGFAWAQDSRSFIYMGVNGAWRACDVWWHRVGTDASADELLLVEADEGFEMGFAPSGFPGHVIIHSSSSTAGRAWLWLPDHPRVRPLPLAGARPRTLMSAESAGDSLYIVHTGWTQEGSLARAPLPGGGDADALAALGVASTDAFSRAALGCRAPGTPLPGPEPAPLTPFDTWEPLRSAGQAERIIDVEAHSACVALTLRSGSLTQVDVWDTRESTPSWRRVRVSAPVRTIATVPTPWEDPLRVEYQSQTVPPTVAEVTLPQGGQAAPRGELGVRTLRVQAAPGWDPAEYVEERVWVLARDGATRIPVTLVHHRDALPDGTHAGWQIGYGSYEASYDPEFETLRLPILRRAVYAIAHVRGGGEMGRAWYEDGKELVKEHTFTDFIDVADWLVESGWVAPGRLVAEGRSAGGLLMGAVVNAAPDRFRAVLAGVPFVDALTTILDASLPLTVGEWEEWGNPVTSRAVFDAMSRYTPYENVPDGALLPAIMATTSVNDTRVEFVEPTKWVQRLREATGQVVASTDEAEAPTGEAGASVAASVSGEAGAELTGARERGGLLPARDPRERPIILRTEMVAGHAGPSGREERWAARCEEFAFALGQVGITR</sequence>
<protein>
    <submittedName>
        <fullName evidence="8">S9 family peptidase</fullName>
    </submittedName>
</protein>
<dbReference type="Pfam" id="PF02897">
    <property type="entry name" value="Peptidase_S9_N"/>
    <property type="match status" value="1"/>
</dbReference>
<gene>
    <name evidence="8" type="ORF">I6H42_08205</name>
</gene>
<dbReference type="GO" id="GO:0004252">
    <property type="term" value="F:serine-type endopeptidase activity"/>
    <property type="evidence" value="ECO:0007669"/>
    <property type="project" value="InterPro"/>
</dbReference>
<dbReference type="InterPro" id="IPR001375">
    <property type="entry name" value="Peptidase_S9_cat"/>
</dbReference>
<evidence type="ECO:0000256" key="4">
    <source>
        <dbReference type="ARBA" id="ARBA00022825"/>
    </source>
</evidence>
<evidence type="ECO:0000256" key="2">
    <source>
        <dbReference type="ARBA" id="ARBA00022670"/>
    </source>
</evidence>
<dbReference type="Gene3D" id="3.40.50.1820">
    <property type="entry name" value="alpha/beta hydrolase"/>
    <property type="match status" value="1"/>
</dbReference>
<dbReference type="PRINTS" id="PR00862">
    <property type="entry name" value="PROLIGOPTASE"/>
</dbReference>
<evidence type="ECO:0000259" key="7">
    <source>
        <dbReference type="Pfam" id="PF02897"/>
    </source>
</evidence>
<evidence type="ECO:0000256" key="5">
    <source>
        <dbReference type="SAM" id="MobiDB-lite"/>
    </source>
</evidence>
<organism evidence="8 9">
    <name type="scientific">Schaalia meyeri</name>
    <dbReference type="NCBI Taxonomy" id="52773"/>
    <lineage>
        <taxon>Bacteria</taxon>
        <taxon>Bacillati</taxon>
        <taxon>Actinomycetota</taxon>
        <taxon>Actinomycetes</taxon>
        <taxon>Actinomycetales</taxon>
        <taxon>Actinomycetaceae</taxon>
        <taxon>Schaalia</taxon>
    </lineage>
</organism>
<keyword evidence="9" id="KW-1185">Reference proteome</keyword>
<dbReference type="InterPro" id="IPR023302">
    <property type="entry name" value="Pept_S9A_N"/>
</dbReference>
<dbReference type="Gene3D" id="2.130.10.120">
    <property type="entry name" value="Prolyl oligopeptidase, N-terminal domain"/>
    <property type="match status" value="1"/>
</dbReference>
<feature type="region of interest" description="Disordered" evidence="5">
    <location>
        <begin position="1"/>
        <end position="24"/>
    </location>
</feature>
<dbReference type="EMBL" id="CP066065">
    <property type="protein sequence ID" value="QQC44782.1"/>
    <property type="molecule type" value="Genomic_DNA"/>
</dbReference>
<dbReference type="Proteomes" id="UP000595220">
    <property type="component" value="Chromosome"/>
</dbReference>
<dbReference type="AlphaFoldDB" id="A0AAP9Y975"/>
<feature type="region of interest" description="Disordered" evidence="5">
    <location>
        <begin position="724"/>
        <end position="745"/>
    </location>
</feature>
<dbReference type="InterPro" id="IPR002470">
    <property type="entry name" value="Peptidase_S9A"/>
</dbReference>
<evidence type="ECO:0000313" key="8">
    <source>
        <dbReference type="EMBL" id="QQC44782.1"/>
    </source>
</evidence>
<keyword evidence="2" id="KW-0645">Protease</keyword>
<dbReference type="InterPro" id="IPR051543">
    <property type="entry name" value="Serine_Peptidase_S9A"/>
</dbReference>
<name>A0AAP9Y975_9ACTO</name>